<dbReference type="Gene3D" id="1.25.40.10">
    <property type="entry name" value="Tetratricopeptide repeat domain"/>
    <property type="match status" value="1"/>
</dbReference>
<reference evidence="2" key="1">
    <citation type="submission" date="2013-01" db="EMBL/GenBank/DDBJ databases">
        <title>Draft Genome Sequence of a Mulberry Tree, Morus notabilis C.K. Schneid.</title>
        <authorList>
            <person name="He N."/>
            <person name="Zhao S."/>
        </authorList>
    </citation>
    <scope>NUCLEOTIDE SEQUENCE</scope>
</reference>
<keyword evidence="2" id="KW-1185">Reference proteome</keyword>
<protein>
    <recommendedName>
        <fullName evidence="3">ALBINO3-like protein 2</fullName>
    </recommendedName>
</protein>
<name>W9SFD7_9ROSA</name>
<organism evidence="1 2">
    <name type="scientific">Morus notabilis</name>
    <dbReference type="NCBI Taxonomy" id="981085"/>
    <lineage>
        <taxon>Eukaryota</taxon>
        <taxon>Viridiplantae</taxon>
        <taxon>Streptophyta</taxon>
        <taxon>Embryophyta</taxon>
        <taxon>Tracheophyta</taxon>
        <taxon>Spermatophyta</taxon>
        <taxon>Magnoliopsida</taxon>
        <taxon>eudicotyledons</taxon>
        <taxon>Gunneridae</taxon>
        <taxon>Pentapetalae</taxon>
        <taxon>rosids</taxon>
        <taxon>fabids</taxon>
        <taxon>Rosales</taxon>
        <taxon>Moraceae</taxon>
        <taxon>Moreae</taxon>
        <taxon>Morus</taxon>
    </lineage>
</organism>
<evidence type="ECO:0000313" key="1">
    <source>
        <dbReference type="EMBL" id="EXC73264.1"/>
    </source>
</evidence>
<dbReference type="Proteomes" id="UP000030645">
    <property type="component" value="Unassembled WGS sequence"/>
</dbReference>
<dbReference type="OrthoDB" id="2148490at2759"/>
<evidence type="ECO:0008006" key="3">
    <source>
        <dbReference type="Google" id="ProtNLM"/>
    </source>
</evidence>
<sequence>MGQALLQKGLLAEAIKYLERAISKLLVDGFPTEVETLGHLIIASQWAGAAYSQQGKIEEGLVHLERVGKLKEPDDPKVKGHYFDTLLLLSSALYNVGRREEASEYLRLLVAHNPAYSKYLEQCENDDDSFVSDLANSRRRDY</sequence>
<dbReference type="SUPFAM" id="SSF48452">
    <property type="entry name" value="TPR-like"/>
    <property type="match status" value="1"/>
</dbReference>
<dbReference type="InterPro" id="IPR011990">
    <property type="entry name" value="TPR-like_helical_dom_sf"/>
</dbReference>
<dbReference type="InterPro" id="IPR019734">
    <property type="entry name" value="TPR_rpt"/>
</dbReference>
<dbReference type="KEGG" id="mnt:21383885"/>
<proteinExistence type="predicted"/>
<evidence type="ECO:0000313" key="2">
    <source>
        <dbReference type="Proteomes" id="UP000030645"/>
    </source>
</evidence>
<dbReference type="eggNOG" id="KOG1239">
    <property type="taxonomic scope" value="Eukaryota"/>
</dbReference>
<dbReference type="AlphaFoldDB" id="W9SFD7"/>
<dbReference type="Pfam" id="PF13181">
    <property type="entry name" value="TPR_8"/>
    <property type="match status" value="2"/>
</dbReference>
<accession>W9SFD7</accession>
<dbReference type="EMBL" id="KE646590">
    <property type="protein sequence ID" value="EXC73264.1"/>
    <property type="molecule type" value="Genomic_DNA"/>
</dbReference>
<dbReference type="STRING" id="981085.W9SFD7"/>
<gene>
    <name evidence="1" type="ORF">L484_000243</name>
</gene>